<reference evidence="2" key="1">
    <citation type="journal article" date="2022" name="Nat. Commun.">
        <title>Chromosome evolution and the genetic basis of agronomically important traits in greater yam.</title>
        <authorList>
            <person name="Bredeson J.V."/>
            <person name="Lyons J.B."/>
            <person name="Oniyinde I.O."/>
            <person name="Okereke N.R."/>
            <person name="Kolade O."/>
            <person name="Nnabue I."/>
            <person name="Nwadili C.O."/>
            <person name="Hribova E."/>
            <person name="Parker M."/>
            <person name="Nwogha J."/>
            <person name="Shu S."/>
            <person name="Carlson J."/>
            <person name="Kariba R."/>
            <person name="Muthemba S."/>
            <person name="Knop K."/>
            <person name="Barton G.J."/>
            <person name="Sherwood A.V."/>
            <person name="Lopez-Montes A."/>
            <person name="Asiedu R."/>
            <person name="Jamnadass R."/>
            <person name="Muchugi A."/>
            <person name="Goodstein D."/>
            <person name="Egesi C.N."/>
            <person name="Featherston J."/>
            <person name="Asfaw A."/>
            <person name="Simpson G.G."/>
            <person name="Dolezel J."/>
            <person name="Hendre P.S."/>
            <person name="Van Deynze A."/>
            <person name="Kumar P.L."/>
            <person name="Obidiegwu J.E."/>
            <person name="Bhattacharjee R."/>
            <person name="Rokhsar D.S."/>
        </authorList>
    </citation>
    <scope>NUCLEOTIDE SEQUENCE [LARGE SCALE GENOMIC DNA]</scope>
    <source>
        <strain evidence="2">cv. TDa95/00328</strain>
    </source>
</reference>
<comment type="caution">
    <text evidence="1">The sequence shown here is derived from an EMBL/GenBank/DDBJ whole genome shotgun (WGS) entry which is preliminary data.</text>
</comment>
<accession>A0ACB7WT38</accession>
<protein>
    <submittedName>
        <fullName evidence="1">Uncharacterized protein</fullName>
    </submittedName>
</protein>
<sequence length="117" mass="12741">MASNGGHGSMPPGGHRKRKERDSSDPPRAPPQPPTQAELKPEPVAGNRLLAGYLAHEFLTKGTLFGNRPGPVVEPNRKPDRAHQPKTYADVARVFKTDGVHVPGVVNPTQLARWLQM</sequence>
<dbReference type="Proteomes" id="UP000827976">
    <property type="component" value="Chromosome 1"/>
</dbReference>
<keyword evidence="2" id="KW-1185">Reference proteome</keyword>
<evidence type="ECO:0000313" key="2">
    <source>
        <dbReference type="Proteomes" id="UP000827976"/>
    </source>
</evidence>
<name>A0ACB7WT38_DIOAL</name>
<dbReference type="EMBL" id="CM037011">
    <property type="protein sequence ID" value="KAH7691593.1"/>
    <property type="molecule type" value="Genomic_DNA"/>
</dbReference>
<evidence type="ECO:0000313" key="1">
    <source>
        <dbReference type="EMBL" id="KAH7691593.1"/>
    </source>
</evidence>
<organism evidence="1 2">
    <name type="scientific">Dioscorea alata</name>
    <name type="common">Purple yam</name>
    <dbReference type="NCBI Taxonomy" id="55571"/>
    <lineage>
        <taxon>Eukaryota</taxon>
        <taxon>Viridiplantae</taxon>
        <taxon>Streptophyta</taxon>
        <taxon>Embryophyta</taxon>
        <taxon>Tracheophyta</taxon>
        <taxon>Spermatophyta</taxon>
        <taxon>Magnoliopsida</taxon>
        <taxon>Liliopsida</taxon>
        <taxon>Dioscoreales</taxon>
        <taxon>Dioscoreaceae</taxon>
        <taxon>Dioscorea</taxon>
    </lineage>
</organism>
<proteinExistence type="predicted"/>
<gene>
    <name evidence="1" type="ORF">IHE45_01G009100</name>
</gene>